<dbReference type="OrthoDB" id="5413827at2759"/>
<proteinExistence type="predicted"/>
<keyword evidence="2" id="KW-1185">Reference proteome</keyword>
<dbReference type="Proteomes" id="UP000799777">
    <property type="component" value="Unassembled WGS sequence"/>
</dbReference>
<evidence type="ECO:0000313" key="1">
    <source>
        <dbReference type="EMBL" id="KAF2026528.1"/>
    </source>
</evidence>
<evidence type="ECO:0008006" key="3">
    <source>
        <dbReference type="Google" id="ProtNLM"/>
    </source>
</evidence>
<comment type="caution">
    <text evidence="1">The sequence shown here is derived from an EMBL/GenBank/DDBJ whole genome shotgun (WGS) entry which is preliminary data.</text>
</comment>
<gene>
    <name evidence="1" type="ORF">EK21DRAFT_115774</name>
</gene>
<dbReference type="EMBL" id="ML978242">
    <property type="protein sequence ID" value="KAF2026528.1"/>
    <property type="molecule type" value="Genomic_DNA"/>
</dbReference>
<sequence length="80" mass="8742">MYAGPRVQVADSATSYQEVGLVAMTSAPDKVPISQANSQSRLLSLPAELRNKIFIYALGHRFIQIAPASLVNNKALEYYS</sequence>
<organism evidence="1 2">
    <name type="scientific">Setomelanomma holmii</name>
    <dbReference type="NCBI Taxonomy" id="210430"/>
    <lineage>
        <taxon>Eukaryota</taxon>
        <taxon>Fungi</taxon>
        <taxon>Dikarya</taxon>
        <taxon>Ascomycota</taxon>
        <taxon>Pezizomycotina</taxon>
        <taxon>Dothideomycetes</taxon>
        <taxon>Pleosporomycetidae</taxon>
        <taxon>Pleosporales</taxon>
        <taxon>Pleosporineae</taxon>
        <taxon>Phaeosphaeriaceae</taxon>
        <taxon>Setomelanomma</taxon>
    </lineage>
</organism>
<accession>A0A9P4H1G8</accession>
<evidence type="ECO:0000313" key="2">
    <source>
        <dbReference type="Proteomes" id="UP000799777"/>
    </source>
</evidence>
<reference evidence="1" key="1">
    <citation type="journal article" date="2020" name="Stud. Mycol.">
        <title>101 Dothideomycetes genomes: a test case for predicting lifestyles and emergence of pathogens.</title>
        <authorList>
            <person name="Haridas S."/>
            <person name="Albert R."/>
            <person name="Binder M."/>
            <person name="Bloem J."/>
            <person name="Labutti K."/>
            <person name="Salamov A."/>
            <person name="Andreopoulos B."/>
            <person name="Baker S."/>
            <person name="Barry K."/>
            <person name="Bills G."/>
            <person name="Bluhm B."/>
            <person name="Cannon C."/>
            <person name="Castanera R."/>
            <person name="Culley D."/>
            <person name="Daum C."/>
            <person name="Ezra D."/>
            <person name="Gonzalez J."/>
            <person name="Henrissat B."/>
            <person name="Kuo A."/>
            <person name="Liang C."/>
            <person name="Lipzen A."/>
            <person name="Lutzoni F."/>
            <person name="Magnuson J."/>
            <person name="Mondo S."/>
            <person name="Nolan M."/>
            <person name="Ohm R."/>
            <person name="Pangilinan J."/>
            <person name="Park H.-J."/>
            <person name="Ramirez L."/>
            <person name="Alfaro M."/>
            <person name="Sun H."/>
            <person name="Tritt A."/>
            <person name="Yoshinaga Y."/>
            <person name="Zwiers L.-H."/>
            <person name="Turgeon B."/>
            <person name="Goodwin S."/>
            <person name="Spatafora J."/>
            <person name="Crous P."/>
            <person name="Grigoriev I."/>
        </authorList>
    </citation>
    <scope>NUCLEOTIDE SEQUENCE</scope>
    <source>
        <strain evidence="1">CBS 110217</strain>
    </source>
</reference>
<name>A0A9P4H1G8_9PLEO</name>
<dbReference type="AlphaFoldDB" id="A0A9P4H1G8"/>
<protein>
    <recommendedName>
        <fullName evidence="3">F-box domain-containing protein</fullName>
    </recommendedName>
</protein>